<evidence type="ECO:0000256" key="1">
    <source>
        <dbReference type="ARBA" id="ARBA00023015"/>
    </source>
</evidence>
<keyword evidence="3" id="KW-0804">Transcription</keyword>
<dbReference type="InterPro" id="IPR005471">
    <property type="entry name" value="Tscrpt_reg_IclR_N"/>
</dbReference>
<dbReference type="PROSITE" id="PS51077">
    <property type="entry name" value="HTH_ICLR"/>
    <property type="match status" value="1"/>
</dbReference>
<dbReference type="RefSeq" id="WP_340270631.1">
    <property type="nucleotide sequence ID" value="NZ_JBBEOG010000007.1"/>
</dbReference>
<proteinExistence type="predicted"/>
<dbReference type="InterPro" id="IPR050707">
    <property type="entry name" value="HTH_MetabolicPath_Reg"/>
</dbReference>
<gene>
    <name evidence="6" type="ORF">ACFPJ6_10395</name>
</gene>
<evidence type="ECO:0000259" key="5">
    <source>
        <dbReference type="PROSITE" id="PS51078"/>
    </source>
</evidence>
<feature type="domain" description="HTH iclR-type" evidence="4">
    <location>
        <begin position="12"/>
        <end position="74"/>
    </location>
</feature>
<organism evidence="6 7">
    <name type="scientific">Aquipuribacter nitratireducens</name>
    <dbReference type="NCBI Taxonomy" id="650104"/>
    <lineage>
        <taxon>Bacteria</taxon>
        <taxon>Bacillati</taxon>
        <taxon>Actinomycetota</taxon>
        <taxon>Actinomycetes</taxon>
        <taxon>Micrococcales</taxon>
        <taxon>Intrasporangiaceae</taxon>
        <taxon>Aquipuribacter</taxon>
    </lineage>
</organism>
<keyword evidence="1" id="KW-0805">Transcription regulation</keyword>
<keyword evidence="7" id="KW-1185">Reference proteome</keyword>
<keyword evidence="2" id="KW-0238">DNA-binding</keyword>
<dbReference type="PROSITE" id="PS51078">
    <property type="entry name" value="ICLR_ED"/>
    <property type="match status" value="1"/>
</dbReference>
<comment type="caution">
    <text evidence="6">The sequence shown here is derived from an EMBL/GenBank/DDBJ whole genome shotgun (WGS) entry which is preliminary data.</text>
</comment>
<dbReference type="PANTHER" id="PTHR30136">
    <property type="entry name" value="HELIX-TURN-HELIX TRANSCRIPTIONAL REGULATOR, ICLR FAMILY"/>
    <property type="match status" value="1"/>
</dbReference>
<dbReference type="CDD" id="cd00090">
    <property type="entry name" value="HTH_ARSR"/>
    <property type="match status" value="1"/>
</dbReference>
<dbReference type="Pfam" id="PF09339">
    <property type="entry name" value="HTH_IclR"/>
    <property type="match status" value="1"/>
</dbReference>
<dbReference type="Pfam" id="PF01614">
    <property type="entry name" value="IclR_C"/>
    <property type="match status" value="1"/>
</dbReference>
<protein>
    <submittedName>
        <fullName evidence="6">IclR family transcriptional regulator</fullName>
    </submittedName>
</protein>
<feature type="domain" description="IclR-ED" evidence="5">
    <location>
        <begin position="75"/>
        <end position="257"/>
    </location>
</feature>
<dbReference type="SUPFAM" id="SSF55781">
    <property type="entry name" value="GAF domain-like"/>
    <property type="match status" value="1"/>
</dbReference>
<dbReference type="PANTHER" id="PTHR30136:SF24">
    <property type="entry name" value="HTH-TYPE TRANSCRIPTIONAL REPRESSOR ALLR"/>
    <property type="match status" value="1"/>
</dbReference>
<evidence type="ECO:0000259" key="4">
    <source>
        <dbReference type="PROSITE" id="PS51077"/>
    </source>
</evidence>
<dbReference type="InterPro" id="IPR036390">
    <property type="entry name" value="WH_DNA-bd_sf"/>
</dbReference>
<evidence type="ECO:0000313" key="6">
    <source>
        <dbReference type="EMBL" id="MFC5381202.1"/>
    </source>
</evidence>
<dbReference type="SMART" id="SM00346">
    <property type="entry name" value="HTH_ICLR"/>
    <property type="match status" value="1"/>
</dbReference>
<dbReference type="EMBL" id="JBHSLD010000009">
    <property type="protein sequence ID" value="MFC5381202.1"/>
    <property type="molecule type" value="Genomic_DNA"/>
</dbReference>
<name>A0ABW0GP24_9MICO</name>
<evidence type="ECO:0000256" key="3">
    <source>
        <dbReference type="ARBA" id="ARBA00023163"/>
    </source>
</evidence>
<evidence type="ECO:0000313" key="7">
    <source>
        <dbReference type="Proteomes" id="UP001596122"/>
    </source>
</evidence>
<dbReference type="InterPro" id="IPR011991">
    <property type="entry name" value="ArsR-like_HTH"/>
</dbReference>
<sequence length="260" mass="28284">MSSTDTANGTRSSVLSRAITLFELVAMQSEGIGVREAARRTGIDRSAVSRILTQFEELGYIEQERERGLYRAGPRLFALVAALAERDSLSRAARPALRGLVDRFNETCYLAARMDDELVFRDKVDCEHTIRYVIEMGKPFPLVSGASGMAILSGMTDEEVEAVLRKPIDAHTAQSFTEADQVRAQVVRDRELGYSFSPGRWVPNGAGIAAPFFDASGRCAGALTLSCPADRLATMSVQEIGEAVRDAARSLSQRLGHVPG</sequence>
<dbReference type="SUPFAM" id="SSF46785">
    <property type="entry name" value="Winged helix' DNA-binding domain"/>
    <property type="match status" value="1"/>
</dbReference>
<dbReference type="Gene3D" id="1.10.10.10">
    <property type="entry name" value="Winged helix-like DNA-binding domain superfamily/Winged helix DNA-binding domain"/>
    <property type="match status" value="1"/>
</dbReference>
<dbReference type="InterPro" id="IPR014757">
    <property type="entry name" value="Tscrpt_reg_IclR_C"/>
</dbReference>
<dbReference type="Gene3D" id="3.30.450.40">
    <property type="match status" value="1"/>
</dbReference>
<accession>A0ABW0GP24</accession>
<dbReference type="InterPro" id="IPR036388">
    <property type="entry name" value="WH-like_DNA-bd_sf"/>
</dbReference>
<reference evidence="7" key="1">
    <citation type="journal article" date="2019" name="Int. J. Syst. Evol. Microbiol.">
        <title>The Global Catalogue of Microorganisms (GCM) 10K type strain sequencing project: providing services to taxonomists for standard genome sequencing and annotation.</title>
        <authorList>
            <consortium name="The Broad Institute Genomics Platform"/>
            <consortium name="The Broad Institute Genome Sequencing Center for Infectious Disease"/>
            <person name="Wu L."/>
            <person name="Ma J."/>
        </authorList>
    </citation>
    <scope>NUCLEOTIDE SEQUENCE [LARGE SCALE GENOMIC DNA]</scope>
    <source>
        <strain evidence="7">CCUG 43114</strain>
    </source>
</reference>
<evidence type="ECO:0000256" key="2">
    <source>
        <dbReference type="ARBA" id="ARBA00023125"/>
    </source>
</evidence>
<dbReference type="InterPro" id="IPR029016">
    <property type="entry name" value="GAF-like_dom_sf"/>
</dbReference>
<dbReference type="Proteomes" id="UP001596122">
    <property type="component" value="Unassembled WGS sequence"/>
</dbReference>